<dbReference type="Gene3D" id="3.40.50.300">
    <property type="entry name" value="P-loop containing nucleotide triphosphate hydrolases"/>
    <property type="match status" value="1"/>
</dbReference>
<dbReference type="PROSITE" id="PS50181">
    <property type="entry name" value="FBOX"/>
    <property type="match status" value="1"/>
</dbReference>
<proteinExistence type="predicted"/>
<comment type="caution">
    <text evidence="4">The sequence shown here is derived from an EMBL/GenBank/DDBJ whole genome shotgun (WGS) entry which is preliminary data.</text>
</comment>
<dbReference type="InterPro" id="IPR036047">
    <property type="entry name" value="F-box-like_dom_sf"/>
</dbReference>
<dbReference type="InterPro" id="IPR001810">
    <property type="entry name" value="F-box_dom"/>
</dbReference>
<sequence>MESQNFPVNCESENIRIIGNNNSSNFEIDLDEEINIVFHSVKDLMKKYIMYSKTSESKVVSGGLQQFLIRKMRGRSRKKETPDPQLHFKKNNNSCSIAVSDGVNKDKNGEMVSYFDCMPVNVKLNIFSYLPTKDLINITSVCHEWNLLATDDLLWHQRLDWDLPKWEVLSFTTNPKMYQEVNSEWSYKEIYMKCSPEANRSWKKINSTFYQVSNMLKYFFPRKAPRVAMFGPGLETSTHKLVRKLLYEDNDKFSRIAMFPGQFDGVGAGMTLKLKTGSTFHLTVLYSGTKQEREKPSHRNRANHSRLFINSTQDKDNTGIELQPAVKNLCHTLDAFIFVVDASQPEELVKSALMELKAMVNERSSAPHVPVVILSCISDKTDVHSKIPACRIVELLELVNLDKKWLVHDCVVTGLEGLHLAMEWMVEHAQNK</sequence>
<dbReference type="PANTHER" id="PTHR16008">
    <property type="entry name" value="F-BOX ONLY PROTEIN 4"/>
    <property type="match status" value="1"/>
</dbReference>
<reference evidence="4 5" key="1">
    <citation type="submission" date="2024-01" db="EMBL/GenBank/DDBJ databases">
        <title>The genome of the rayed Mediterranean limpet Patella caerulea (Linnaeus, 1758).</title>
        <authorList>
            <person name="Anh-Thu Weber A."/>
            <person name="Halstead-Nussloch G."/>
        </authorList>
    </citation>
    <scope>NUCLEOTIDE SEQUENCE [LARGE SCALE GENOMIC DNA]</scope>
    <source>
        <strain evidence="4">AATW-2023a</strain>
        <tissue evidence="4">Whole specimen</tissue>
    </source>
</reference>
<protein>
    <recommendedName>
        <fullName evidence="3">F-box domain-containing protein</fullName>
    </recommendedName>
</protein>
<evidence type="ECO:0000313" key="4">
    <source>
        <dbReference type="EMBL" id="KAK6188424.1"/>
    </source>
</evidence>
<keyword evidence="5" id="KW-1185">Reference proteome</keyword>
<accession>A0AAN8PXD7</accession>
<dbReference type="Pfam" id="PF00025">
    <property type="entry name" value="Arf"/>
    <property type="match status" value="1"/>
</dbReference>
<dbReference type="GO" id="GO:0005525">
    <property type="term" value="F:GTP binding"/>
    <property type="evidence" value="ECO:0007669"/>
    <property type="project" value="UniProtKB-KW"/>
</dbReference>
<dbReference type="SUPFAM" id="SSF81383">
    <property type="entry name" value="F-box domain"/>
    <property type="match status" value="1"/>
</dbReference>
<dbReference type="AlphaFoldDB" id="A0AAN8PXD7"/>
<evidence type="ECO:0000256" key="2">
    <source>
        <dbReference type="ARBA" id="ARBA00023134"/>
    </source>
</evidence>
<dbReference type="GO" id="GO:0031146">
    <property type="term" value="P:SCF-dependent proteasomal ubiquitin-dependent protein catabolic process"/>
    <property type="evidence" value="ECO:0007669"/>
    <property type="project" value="InterPro"/>
</dbReference>
<gene>
    <name evidence="4" type="ORF">SNE40_004601</name>
</gene>
<dbReference type="PANTHER" id="PTHR16008:SF4">
    <property type="entry name" value="F-BOX ONLY PROTEIN 4"/>
    <property type="match status" value="1"/>
</dbReference>
<name>A0AAN8PXD7_PATCE</name>
<dbReference type="GO" id="GO:0019005">
    <property type="term" value="C:SCF ubiquitin ligase complex"/>
    <property type="evidence" value="ECO:0007669"/>
    <property type="project" value="TreeGrafter"/>
</dbReference>
<dbReference type="SMART" id="SM00256">
    <property type="entry name" value="FBOX"/>
    <property type="match status" value="1"/>
</dbReference>
<organism evidence="4 5">
    <name type="scientific">Patella caerulea</name>
    <name type="common">Rayed Mediterranean limpet</name>
    <dbReference type="NCBI Taxonomy" id="87958"/>
    <lineage>
        <taxon>Eukaryota</taxon>
        <taxon>Metazoa</taxon>
        <taxon>Spiralia</taxon>
        <taxon>Lophotrochozoa</taxon>
        <taxon>Mollusca</taxon>
        <taxon>Gastropoda</taxon>
        <taxon>Patellogastropoda</taxon>
        <taxon>Patelloidea</taxon>
        <taxon>Patellidae</taxon>
        <taxon>Patella</taxon>
    </lineage>
</organism>
<dbReference type="InterPro" id="IPR039588">
    <property type="entry name" value="FBXO4"/>
</dbReference>
<dbReference type="InterPro" id="IPR006689">
    <property type="entry name" value="Small_GTPase_ARF/SAR"/>
</dbReference>
<dbReference type="Gene3D" id="1.20.1280.50">
    <property type="match status" value="1"/>
</dbReference>
<keyword evidence="1" id="KW-0547">Nucleotide-binding</keyword>
<dbReference type="InterPro" id="IPR027417">
    <property type="entry name" value="P-loop_NTPase"/>
</dbReference>
<dbReference type="EMBL" id="JAZGQO010000003">
    <property type="protein sequence ID" value="KAK6188424.1"/>
    <property type="molecule type" value="Genomic_DNA"/>
</dbReference>
<evidence type="ECO:0000259" key="3">
    <source>
        <dbReference type="PROSITE" id="PS50181"/>
    </source>
</evidence>
<dbReference type="GO" id="GO:0000209">
    <property type="term" value="P:protein polyubiquitination"/>
    <property type="evidence" value="ECO:0007669"/>
    <property type="project" value="TreeGrafter"/>
</dbReference>
<keyword evidence="2" id="KW-0342">GTP-binding</keyword>
<dbReference type="GO" id="GO:0003924">
    <property type="term" value="F:GTPase activity"/>
    <property type="evidence" value="ECO:0007669"/>
    <property type="project" value="InterPro"/>
</dbReference>
<feature type="domain" description="F-box" evidence="3">
    <location>
        <begin position="112"/>
        <end position="158"/>
    </location>
</feature>
<dbReference type="Pfam" id="PF12937">
    <property type="entry name" value="F-box-like"/>
    <property type="match status" value="1"/>
</dbReference>
<evidence type="ECO:0000313" key="5">
    <source>
        <dbReference type="Proteomes" id="UP001347796"/>
    </source>
</evidence>
<dbReference type="Proteomes" id="UP001347796">
    <property type="component" value="Unassembled WGS sequence"/>
</dbReference>
<evidence type="ECO:0000256" key="1">
    <source>
        <dbReference type="ARBA" id="ARBA00022741"/>
    </source>
</evidence>